<dbReference type="EnsemblBacteria" id="BAC49887">
    <property type="protein sequence ID" value="BAC49887"/>
    <property type="gene ID" value="BAC49887"/>
</dbReference>
<name>Q89LC3_BRADU</name>
<dbReference type="Proteomes" id="UP000002526">
    <property type="component" value="Chromosome"/>
</dbReference>
<protein>
    <submittedName>
        <fullName evidence="1">Bsl4622 protein</fullName>
    </submittedName>
</protein>
<accession>Q89LC3</accession>
<evidence type="ECO:0000313" key="1">
    <source>
        <dbReference type="EMBL" id="BAC49887.1"/>
    </source>
</evidence>
<sequence length="97" mass="10417">MHLLPNLPDELALLLDVLADHLSKVLQPTRAPLGQEASWVVPFSLMFDPFGAPAQPHEVVLPCGPKGVSAVFARAARKPPGNDYMLICIKNGGSEYA</sequence>
<organism evidence="1 2">
    <name type="scientific">Bradyrhizobium diazoefficiens (strain JCM 10833 / BCRC 13528 / IAM 13628 / NBRC 14792 / USDA 110)</name>
    <dbReference type="NCBI Taxonomy" id="224911"/>
    <lineage>
        <taxon>Bacteria</taxon>
        <taxon>Pseudomonadati</taxon>
        <taxon>Pseudomonadota</taxon>
        <taxon>Alphaproteobacteria</taxon>
        <taxon>Hyphomicrobiales</taxon>
        <taxon>Nitrobacteraceae</taxon>
        <taxon>Bradyrhizobium</taxon>
    </lineage>
</organism>
<dbReference type="HOGENOM" id="CLU_2341214_0_0_5"/>
<dbReference type="KEGG" id="bja:bsl4622"/>
<keyword evidence="2" id="KW-1185">Reference proteome</keyword>
<gene>
    <name evidence="1" type="ordered locus">bsl4622</name>
</gene>
<reference evidence="2" key="1">
    <citation type="journal article" date="2002" name="DNA Res.">
        <title>Complete genomic sequence of nitrogen-fixing symbiotic bacterium Bradyrhizobium japonicum USDA110.</title>
        <authorList>
            <person name="Kaneko T."/>
            <person name="Nakamura Y."/>
            <person name="Sato S."/>
            <person name="Minamisawa K."/>
            <person name="Uchiumi T."/>
            <person name="Sasamoto S."/>
            <person name="Watanabe A."/>
            <person name="Idesawa K."/>
            <person name="Iriguchi M."/>
            <person name="Kawashima K."/>
            <person name="Kohara M."/>
            <person name="Matsumoto M."/>
            <person name="Shimpo S."/>
            <person name="Tsuruoka H."/>
            <person name="Wada T."/>
            <person name="Yamada M."/>
            <person name="Tabata S."/>
        </authorList>
    </citation>
    <scope>NUCLEOTIDE SEQUENCE [LARGE SCALE GENOMIC DNA]</scope>
    <source>
        <strain evidence="2">JCM 10833 / BCRC 13528 / IAM 13628 / NBRC 14792 / USDA 110</strain>
    </source>
</reference>
<dbReference type="EMBL" id="BA000040">
    <property type="protein sequence ID" value="BAC49887.1"/>
    <property type="molecule type" value="Genomic_DNA"/>
</dbReference>
<evidence type="ECO:0000313" key="2">
    <source>
        <dbReference type="Proteomes" id="UP000002526"/>
    </source>
</evidence>
<proteinExistence type="predicted"/>
<dbReference type="InParanoid" id="Q89LC3"/>
<dbReference type="AlphaFoldDB" id="Q89LC3"/>